<dbReference type="Pfam" id="PF14209">
    <property type="entry name" value="DUF4321"/>
    <property type="match status" value="1"/>
</dbReference>
<sequence>MRTRDKNVLILLLLLLSGSIVGGFIGDAFKDTFNWLAYGKTIGVNTFTLDLNIIKITLGFIMNINIASIIGIIIAIFIFTRL</sequence>
<keyword evidence="1" id="KW-0812">Transmembrane</keyword>
<feature type="transmembrane region" description="Helical" evidence="1">
    <location>
        <begin position="56"/>
        <end position="79"/>
    </location>
</feature>
<dbReference type="InterPro" id="IPR025470">
    <property type="entry name" value="DUF4321"/>
</dbReference>
<name>A0A1M6LWS0_9FIRM</name>
<dbReference type="STRING" id="1121266.SAMN02745883_00379"/>
<evidence type="ECO:0000313" key="2">
    <source>
        <dbReference type="EMBL" id="SHJ75687.1"/>
    </source>
</evidence>
<keyword evidence="3" id="KW-1185">Reference proteome</keyword>
<dbReference type="EMBL" id="FRAJ01000003">
    <property type="protein sequence ID" value="SHJ75687.1"/>
    <property type="molecule type" value="Genomic_DNA"/>
</dbReference>
<keyword evidence="1" id="KW-0472">Membrane</keyword>
<evidence type="ECO:0008006" key="4">
    <source>
        <dbReference type="Google" id="ProtNLM"/>
    </source>
</evidence>
<dbReference type="RefSeq" id="WP_072965678.1">
    <property type="nucleotide sequence ID" value="NZ_FRAJ01000003.1"/>
</dbReference>
<dbReference type="Proteomes" id="UP000184082">
    <property type="component" value="Unassembled WGS sequence"/>
</dbReference>
<proteinExistence type="predicted"/>
<organism evidence="2 3">
    <name type="scientific">Caminicella sporogenes DSM 14501</name>
    <dbReference type="NCBI Taxonomy" id="1121266"/>
    <lineage>
        <taxon>Bacteria</taxon>
        <taxon>Bacillati</taxon>
        <taxon>Bacillota</taxon>
        <taxon>Clostridia</taxon>
        <taxon>Peptostreptococcales</taxon>
        <taxon>Caminicellaceae</taxon>
        <taxon>Caminicella</taxon>
    </lineage>
</organism>
<evidence type="ECO:0000256" key="1">
    <source>
        <dbReference type="SAM" id="Phobius"/>
    </source>
</evidence>
<keyword evidence="1" id="KW-1133">Transmembrane helix</keyword>
<gene>
    <name evidence="2" type="ORF">SAMN02745883_00379</name>
</gene>
<accession>A0A1M6LWS0</accession>
<dbReference type="AlphaFoldDB" id="A0A1M6LWS0"/>
<evidence type="ECO:0000313" key="3">
    <source>
        <dbReference type="Proteomes" id="UP000184082"/>
    </source>
</evidence>
<reference evidence="2 3" key="1">
    <citation type="submission" date="2016-11" db="EMBL/GenBank/DDBJ databases">
        <authorList>
            <person name="Jaros S."/>
            <person name="Januszkiewicz K."/>
            <person name="Wedrychowicz H."/>
        </authorList>
    </citation>
    <scope>NUCLEOTIDE SEQUENCE [LARGE SCALE GENOMIC DNA]</scope>
    <source>
        <strain evidence="2 3">DSM 14501</strain>
    </source>
</reference>
<protein>
    <recommendedName>
        <fullName evidence="4">DUF4321 domain-containing protein</fullName>
    </recommendedName>
</protein>